<dbReference type="AlphaFoldDB" id="A0AA39UA27"/>
<protein>
    <submittedName>
        <fullName evidence="1">Uncharacterized protein</fullName>
    </submittedName>
</protein>
<organism evidence="1 2">
    <name type="scientific">Armillaria novae-zelandiae</name>
    <dbReference type="NCBI Taxonomy" id="153914"/>
    <lineage>
        <taxon>Eukaryota</taxon>
        <taxon>Fungi</taxon>
        <taxon>Dikarya</taxon>
        <taxon>Basidiomycota</taxon>
        <taxon>Agaricomycotina</taxon>
        <taxon>Agaricomycetes</taxon>
        <taxon>Agaricomycetidae</taxon>
        <taxon>Agaricales</taxon>
        <taxon>Marasmiineae</taxon>
        <taxon>Physalacriaceae</taxon>
        <taxon>Armillaria</taxon>
    </lineage>
</organism>
<gene>
    <name evidence="1" type="ORF">IW261DRAFT_1425394</name>
</gene>
<keyword evidence="2" id="KW-1185">Reference proteome</keyword>
<sequence>MSLTTDAWVLCAFKCWSRLSQSFYHKDLIFSSPIEWLEFQLVLWAMLQQVMVDDVHSSGEECNFLVAKALKCRVAINPIPELHLTQYAAEAAMVLNLDFCGNSNTQNSERAKERCLQLQ</sequence>
<reference evidence="1" key="1">
    <citation type="submission" date="2023-06" db="EMBL/GenBank/DDBJ databases">
        <authorList>
            <consortium name="Lawrence Berkeley National Laboratory"/>
            <person name="Ahrendt S."/>
            <person name="Sahu N."/>
            <person name="Indic B."/>
            <person name="Wong-Bajracharya J."/>
            <person name="Merenyi Z."/>
            <person name="Ke H.-M."/>
            <person name="Monk M."/>
            <person name="Kocsube S."/>
            <person name="Drula E."/>
            <person name="Lipzen A."/>
            <person name="Balint B."/>
            <person name="Henrissat B."/>
            <person name="Andreopoulos B."/>
            <person name="Martin F.M."/>
            <person name="Harder C.B."/>
            <person name="Rigling D."/>
            <person name="Ford K.L."/>
            <person name="Foster G.D."/>
            <person name="Pangilinan J."/>
            <person name="Papanicolaou A."/>
            <person name="Barry K."/>
            <person name="LaButti K."/>
            <person name="Viragh M."/>
            <person name="Koriabine M."/>
            <person name="Yan M."/>
            <person name="Riley R."/>
            <person name="Champramary S."/>
            <person name="Plett K.L."/>
            <person name="Tsai I.J."/>
            <person name="Slot J."/>
            <person name="Sipos G."/>
            <person name="Plett J."/>
            <person name="Nagy L.G."/>
            <person name="Grigoriev I.V."/>
        </authorList>
    </citation>
    <scope>NUCLEOTIDE SEQUENCE</scope>
    <source>
        <strain evidence="1">ICMP 16352</strain>
    </source>
</reference>
<accession>A0AA39UA27</accession>
<dbReference type="Proteomes" id="UP001175227">
    <property type="component" value="Unassembled WGS sequence"/>
</dbReference>
<dbReference type="EMBL" id="JAUEPR010000054">
    <property type="protein sequence ID" value="KAK0471120.1"/>
    <property type="molecule type" value="Genomic_DNA"/>
</dbReference>
<name>A0AA39UA27_9AGAR</name>
<comment type="caution">
    <text evidence="1">The sequence shown here is derived from an EMBL/GenBank/DDBJ whole genome shotgun (WGS) entry which is preliminary data.</text>
</comment>
<evidence type="ECO:0000313" key="2">
    <source>
        <dbReference type="Proteomes" id="UP001175227"/>
    </source>
</evidence>
<evidence type="ECO:0000313" key="1">
    <source>
        <dbReference type="EMBL" id="KAK0471120.1"/>
    </source>
</evidence>
<proteinExistence type="predicted"/>